<dbReference type="EMBL" id="PFSY01000049">
    <property type="protein sequence ID" value="PJC02134.1"/>
    <property type="molecule type" value="Genomic_DNA"/>
</dbReference>
<dbReference type="AlphaFoldDB" id="A0A2M8DRX7"/>
<evidence type="ECO:0000313" key="3">
    <source>
        <dbReference type="Proteomes" id="UP000230136"/>
    </source>
</evidence>
<dbReference type="Proteomes" id="UP000230136">
    <property type="component" value="Unassembled WGS sequence"/>
</dbReference>
<evidence type="ECO:0000313" key="2">
    <source>
        <dbReference type="EMBL" id="PJC02134.1"/>
    </source>
</evidence>
<keyword evidence="2" id="KW-0540">Nuclease</keyword>
<dbReference type="GO" id="GO:0004519">
    <property type="term" value="F:endonuclease activity"/>
    <property type="evidence" value="ECO:0007669"/>
    <property type="project" value="UniProtKB-KW"/>
</dbReference>
<protein>
    <submittedName>
        <fullName evidence="2">Type III restriction endonuclease subunit R</fullName>
    </submittedName>
</protein>
<feature type="domain" description="Type III restriction enzyme C-terminal endonuclease" evidence="1">
    <location>
        <begin position="7"/>
        <end position="92"/>
    </location>
</feature>
<gene>
    <name evidence="2" type="ORF">CO073_01050</name>
</gene>
<dbReference type="InterPro" id="IPR045572">
    <property type="entry name" value="RE_endonuc_C"/>
</dbReference>
<feature type="non-terminal residue" evidence="2">
    <location>
        <position position="1"/>
    </location>
</feature>
<dbReference type="Pfam" id="PF19778">
    <property type="entry name" value="RE_endonuc"/>
    <property type="match status" value="1"/>
</dbReference>
<keyword evidence="2" id="KW-0255">Endonuclease</keyword>
<accession>A0A2M8DRX7</accession>
<keyword evidence="2" id="KW-0378">Hydrolase</keyword>
<dbReference type="Gene3D" id="3.40.91.30">
    <property type="match status" value="1"/>
</dbReference>
<reference evidence="3" key="1">
    <citation type="submission" date="2017-09" db="EMBL/GenBank/DDBJ databases">
        <title>Depth-based differentiation of microbial function through sediment-hosted aquifers and enrichment of novel symbionts in the deep terrestrial subsurface.</title>
        <authorList>
            <person name="Probst A.J."/>
            <person name="Ladd B."/>
            <person name="Jarett J.K."/>
            <person name="Geller-Mcgrath D.E."/>
            <person name="Sieber C.M.K."/>
            <person name="Emerson J.B."/>
            <person name="Anantharaman K."/>
            <person name="Thomas B.C."/>
            <person name="Malmstrom R."/>
            <person name="Stieglmeier M."/>
            <person name="Klingl A."/>
            <person name="Woyke T."/>
            <person name="Ryan C.M."/>
            <person name="Banfield J.F."/>
        </authorList>
    </citation>
    <scope>NUCLEOTIDE SEQUENCE [LARGE SCALE GENOMIC DNA]</scope>
</reference>
<organism evidence="2 3">
    <name type="scientific">Candidatus Komeilibacteria bacterium CG_4_9_14_0_8_um_filter_36_9</name>
    <dbReference type="NCBI Taxonomy" id="1974473"/>
    <lineage>
        <taxon>Bacteria</taxon>
        <taxon>Candidatus Komeiliibacteriota</taxon>
    </lineage>
</organism>
<sequence>KKYLLPKKSVFNKIVGDSDFELEFADFLEGSDDVISFAKNYYEIHFKIDYKNASGAISSYYPDFFVKTDNKTIYIVETKGREDLDDIEKIKRLEQWCEDASDRQKKIAYKMLYVKQEEWGKYKPTSFKQLAEVFNKSLL</sequence>
<comment type="caution">
    <text evidence="2">The sequence shown here is derived from an EMBL/GenBank/DDBJ whole genome shotgun (WGS) entry which is preliminary data.</text>
</comment>
<evidence type="ECO:0000259" key="1">
    <source>
        <dbReference type="Pfam" id="PF19778"/>
    </source>
</evidence>
<name>A0A2M8DRX7_9BACT</name>
<proteinExistence type="predicted"/>